<keyword evidence="2" id="KW-1185">Reference proteome</keyword>
<evidence type="ECO:0008006" key="3">
    <source>
        <dbReference type="Google" id="ProtNLM"/>
    </source>
</evidence>
<dbReference type="Proteomes" id="UP000605427">
    <property type="component" value="Unassembled WGS sequence"/>
</dbReference>
<reference evidence="2" key="1">
    <citation type="journal article" date="2019" name="Int. J. Syst. Evol. Microbiol.">
        <title>The Global Catalogue of Microorganisms (GCM) 10K type strain sequencing project: providing services to taxonomists for standard genome sequencing and annotation.</title>
        <authorList>
            <consortium name="The Broad Institute Genomics Platform"/>
            <consortium name="The Broad Institute Genome Sequencing Center for Infectious Disease"/>
            <person name="Wu L."/>
            <person name="Ma J."/>
        </authorList>
    </citation>
    <scope>NUCLEOTIDE SEQUENCE [LARGE SCALE GENOMIC DNA]</scope>
    <source>
        <strain evidence="2">CCM 8702</strain>
    </source>
</reference>
<accession>A0ABQ1ZU97</accession>
<dbReference type="RefSeq" id="WP_172244141.1">
    <property type="nucleotide sequence ID" value="NZ_BMDD01000003.1"/>
</dbReference>
<protein>
    <recommendedName>
        <fullName evidence="3">Methyl-accepting chemotaxis protein</fullName>
    </recommendedName>
</protein>
<evidence type="ECO:0000313" key="1">
    <source>
        <dbReference type="EMBL" id="GGH79517.1"/>
    </source>
</evidence>
<organism evidence="1 2">
    <name type="scientific">Saccharibacillus endophyticus</name>
    <dbReference type="NCBI Taxonomy" id="2060666"/>
    <lineage>
        <taxon>Bacteria</taxon>
        <taxon>Bacillati</taxon>
        <taxon>Bacillota</taxon>
        <taxon>Bacilli</taxon>
        <taxon>Bacillales</taxon>
        <taxon>Paenibacillaceae</taxon>
        <taxon>Saccharibacillus</taxon>
    </lineage>
</organism>
<comment type="caution">
    <text evidence="1">The sequence shown here is derived from an EMBL/GenBank/DDBJ whole genome shotgun (WGS) entry which is preliminary data.</text>
</comment>
<proteinExistence type="predicted"/>
<evidence type="ECO:0000313" key="2">
    <source>
        <dbReference type="Proteomes" id="UP000605427"/>
    </source>
</evidence>
<name>A0ABQ1ZU97_9BACL</name>
<gene>
    <name evidence="1" type="ORF">GCM10007362_26430</name>
</gene>
<dbReference type="EMBL" id="BMDD01000003">
    <property type="protein sequence ID" value="GGH79517.1"/>
    <property type="molecule type" value="Genomic_DNA"/>
</dbReference>
<sequence>MGLILVLLAGSLALNFMLFTEYREGKLAVADGINRTMSIVQSADSQLNAAIYTIADGGGASESLYAIGIVQTRLAELRSMKLDLSALASLGQQTSKSAYDVNELSEQWKLTMEQRIQEDPDTFVHKELK</sequence>